<dbReference type="Pfam" id="PF00583">
    <property type="entry name" value="Acetyltransf_1"/>
    <property type="match status" value="1"/>
</dbReference>
<dbReference type="GO" id="GO:0016747">
    <property type="term" value="F:acyltransferase activity, transferring groups other than amino-acyl groups"/>
    <property type="evidence" value="ECO:0007669"/>
    <property type="project" value="InterPro"/>
</dbReference>
<feature type="domain" description="N-acetyltransferase" evidence="1">
    <location>
        <begin position="4"/>
        <end position="162"/>
    </location>
</feature>
<dbReference type="Gene3D" id="3.40.630.30">
    <property type="match status" value="1"/>
</dbReference>
<gene>
    <name evidence="2" type="ORF">SAMN04515678_1182</name>
</gene>
<keyword evidence="2" id="KW-0808">Transferase</keyword>
<name>A0A1I2DR82_9RHOB</name>
<dbReference type="EMBL" id="FOMS01000018">
    <property type="protein sequence ID" value="SFE82781.1"/>
    <property type="molecule type" value="Genomic_DNA"/>
</dbReference>
<dbReference type="PROSITE" id="PS51186">
    <property type="entry name" value="GNAT"/>
    <property type="match status" value="1"/>
</dbReference>
<dbReference type="InterPro" id="IPR000182">
    <property type="entry name" value="GNAT_dom"/>
</dbReference>
<dbReference type="InterPro" id="IPR016181">
    <property type="entry name" value="Acyl_CoA_acyltransferase"/>
</dbReference>
<organism evidence="2 3">
    <name type="scientific">Roseivivax sediminis</name>
    <dbReference type="NCBI Taxonomy" id="936889"/>
    <lineage>
        <taxon>Bacteria</taxon>
        <taxon>Pseudomonadati</taxon>
        <taxon>Pseudomonadota</taxon>
        <taxon>Alphaproteobacteria</taxon>
        <taxon>Rhodobacterales</taxon>
        <taxon>Roseobacteraceae</taxon>
        <taxon>Roseivivax</taxon>
    </lineage>
</organism>
<protein>
    <submittedName>
        <fullName evidence="2">Acetyltransferase (GNAT) domain-containing protein</fullName>
    </submittedName>
</protein>
<evidence type="ECO:0000313" key="2">
    <source>
        <dbReference type="EMBL" id="SFE82781.1"/>
    </source>
</evidence>
<accession>A0A1I2DR82</accession>
<dbReference type="RefSeq" id="WP_149758438.1">
    <property type="nucleotide sequence ID" value="NZ_FOMS01000018.1"/>
</dbReference>
<dbReference type="OrthoDB" id="9789603at2"/>
<dbReference type="Proteomes" id="UP000325289">
    <property type="component" value="Unassembled WGS sequence"/>
</dbReference>
<proteinExistence type="predicted"/>
<reference evidence="2 3" key="1">
    <citation type="submission" date="2016-10" db="EMBL/GenBank/DDBJ databases">
        <authorList>
            <person name="Varghese N."/>
            <person name="Submissions S."/>
        </authorList>
    </citation>
    <scope>NUCLEOTIDE SEQUENCE [LARGE SCALE GENOMIC DNA]</scope>
    <source>
        <strain evidence="3">YIM D21,KCTC 23444,ACCC 10710</strain>
    </source>
</reference>
<evidence type="ECO:0000313" key="3">
    <source>
        <dbReference type="Proteomes" id="UP000325289"/>
    </source>
</evidence>
<sequence>MNSIRIIPYRKDDRDRVIDLALRAWSPAFAVARTRVPAYVHRAFYPNGWQVRQIEDIGRLLDSAPQNVLLAYVGGDLVGFVGTRLRPADSLGEIRMLAAAPDSQPVETERALMKAAEDLFRRAGMAIAMVETSGDAGESPARDIYAALGYESTQVLRRFKPL</sequence>
<evidence type="ECO:0000259" key="1">
    <source>
        <dbReference type="PROSITE" id="PS51186"/>
    </source>
</evidence>
<keyword evidence="3" id="KW-1185">Reference proteome</keyword>
<dbReference type="SUPFAM" id="SSF55729">
    <property type="entry name" value="Acyl-CoA N-acyltransferases (Nat)"/>
    <property type="match status" value="1"/>
</dbReference>
<dbReference type="AlphaFoldDB" id="A0A1I2DR82"/>